<keyword evidence="4" id="KW-0677">Repeat</keyword>
<keyword evidence="1 7" id="KW-0963">Cytoplasm</keyword>
<keyword evidence="11" id="KW-1185">Reference proteome</keyword>
<accession>E0W0P2</accession>
<evidence type="ECO:0000256" key="6">
    <source>
        <dbReference type="ARBA" id="ARBA00038394"/>
    </source>
</evidence>
<dbReference type="FunCoup" id="E0W0P2">
    <property type="interactions" value="1441"/>
</dbReference>
<dbReference type="OrthoDB" id="24966at2759"/>
<feature type="repeat" description="WD" evidence="8">
    <location>
        <begin position="276"/>
        <end position="306"/>
    </location>
</feature>
<evidence type="ECO:0000256" key="1">
    <source>
        <dbReference type="ARBA" id="ARBA00022490"/>
    </source>
</evidence>
<keyword evidence="5 7" id="KW-0648">Protein biosynthesis</keyword>
<dbReference type="OMA" id="VWFSHNG"/>
<dbReference type="HOGENOM" id="CLU_043845_0_1_1"/>
<dbReference type="Pfam" id="PF24805">
    <property type="entry name" value="EIF3I"/>
    <property type="match status" value="1"/>
</dbReference>
<feature type="repeat" description="WD" evidence="8">
    <location>
        <begin position="137"/>
        <end position="178"/>
    </location>
</feature>
<reference evidence="9" key="1">
    <citation type="submission" date="2007-04" db="EMBL/GenBank/DDBJ databases">
        <title>Annotation of Pediculus humanus corporis strain USDA.</title>
        <authorList>
            <person name="Kirkness E."/>
            <person name="Hannick L."/>
            <person name="Hass B."/>
            <person name="Bruggner R."/>
            <person name="Lawson D."/>
            <person name="Bidwell S."/>
            <person name="Joardar V."/>
            <person name="Caler E."/>
            <person name="Walenz B."/>
            <person name="Inman J."/>
            <person name="Schobel S."/>
            <person name="Galinsky K."/>
            <person name="Amedeo P."/>
            <person name="Strausberg R."/>
        </authorList>
    </citation>
    <scope>NUCLEOTIDE SEQUENCE</scope>
    <source>
        <strain evidence="9">USDA</strain>
    </source>
</reference>
<evidence type="ECO:0000313" key="10">
    <source>
        <dbReference type="EnsemblMetazoa" id="PHUM561140-PA"/>
    </source>
</evidence>
<keyword evidence="2 7" id="KW-0396">Initiation factor</keyword>
<reference evidence="10" key="3">
    <citation type="submission" date="2020-05" db="UniProtKB">
        <authorList>
            <consortium name="EnsemblMetazoa"/>
        </authorList>
    </citation>
    <scope>IDENTIFICATION</scope>
    <source>
        <strain evidence="10">USDA</strain>
    </source>
</reference>
<dbReference type="GO" id="GO:0016282">
    <property type="term" value="C:eukaryotic 43S preinitiation complex"/>
    <property type="evidence" value="ECO:0007669"/>
    <property type="project" value="UniProtKB-UniRule"/>
</dbReference>
<evidence type="ECO:0000256" key="4">
    <source>
        <dbReference type="ARBA" id="ARBA00022737"/>
    </source>
</evidence>
<dbReference type="InterPro" id="IPR036322">
    <property type="entry name" value="WD40_repeat_dom_sf"/>
</dbReference>
<evidence type="ECO:0000313" key="11">
    <source>
        <dbReference type="Proteomes" id="UP000009046"/>
    </source>
</evidence>
<dbReference type="InterPro" id="IPR015943">
    <property type="entry name" value="WD40/YVTN_repeat-like_dom_sf"/>
</dbReference>
<proteinExistence type="inferred from homology"/>
<dbReference type="KEGG" id="phu:Phum_PHUM561140"/>
<dbReference type="InterPro" id="IPR027525">
    <property type="entry name" value="eIF3i"/>
</dbReference>
<dbReference type="FunFam" id="2.130.10.10:FF:000127">
    <property type="entry name" value="Eukaryotic translation initiation factor 3 subunit I"/>
    <property type="match status" value="1"/>
</dbReference>
<comment type="similarity">
    <text evidence="7">Belongs to the eIF-3 subunit I family.</text>
</comment>
<organism>
    <name type="scientific">Pediculus humanus subsp. corporis</name>
    <name type="common">Body louse</name>
    <dbReference type="NCBI Taxonomy" id="121224"/>
    <lineage>
        <taxon>Eukaryota</taxon>
        <taxon>Metazoa</taxon>
        <taxon>Ecdysozoa</taxon>
        <taxon>Arthropoda</taxon>
        <taxon>Hexapoda</taxon>
        <taxon>Insecta</taxon>
        <taxon>Pterygota</taxon>
        <taxon>Neoptera</taxon>
        <taxon>Paraneoptera</taxon>
        <taxon>Psocodea</taxon>
        <taxon>Troctomorpha</taxon>
        <taxon>Phthiraptera</taxon>
        <taxon>Anoplura</taxon>
        <taxon>Pediculidae</taxon>
        <taxon>Pediculus</taxon>
    </lineage>
</organism>
<reference evidence="9" key="2">
    <citation type="submission" date="2007-04" db="EMBL/GenBank/DDBJ databases">
        <title>The genome of the human body louse.</title>
        <authorList>
            <consortium name="The Human Body Louse Genome Consortium"/>
            <person name="Kirkness E."/>
            <person name="Walenz B."/>
            <person name="Hass B."/>
            <person name="Bruggner R."/>
            <person name="Strausberg R."/>
        </authorList>
    </citation>
    <scope>NUCLEOTIDE SEQUENCE</scope>
    <source>
        <strain evidence="9">USDA</strain>
    </source>
</reference>
<evidence type="ECO:0000313" key="9">
    <source>
        <dbReference type="EMBL" id="EEB19198.1"/>
    </source>
</evidence>
<dbReference type="EMBL" id="DS235862">
    <property type="protein sequence ID" value="EEB19198.1"/>
    <property type="molecule type" value="Genomic_DNA"/>
</dbReference>
<keyword evidence="3 8" id="KW-0853">WD repeat</keyword>
<dbReference type="GO" id="GO:0003723">
    <property type="term" value="F:RNA binding"/>
    <property type="evidence" value="ECO:0007669"/>
    <property type="project" value="TreeGrafter"/>
</dbReference>
<evidence type="ECO:0000256" key="3">
    <source>
        <dbReference type="ARBA" id="ARBA00022574"/>
    </source>
</evidence>
<dbReference type="InterPro" id="IPR001680">
    <property type="entry name" value="WD40_rpt"/>
</dbReference>
<feature type="repeat" description="WD" evidence="8">
    <location>
        <begin position="2"/>
        <end position="43"/>
    </location>
</feature>
<dbReference type="GO" id="GO:0003743">
    <property type="term" value="F:translation initiation factor activity"/>
    <property type="evidence" value="ECO:0007669"/>
    <property type="project" value="UniProtKB-UniRule"/>
</dbReference>
<dbReference type="GO" id="GO:0071541">
    <property type="term" value="C:eukaryotic translation initiation factor 3 complex, eIF3m"/>
    <property type="evidence" value="ECO:0007669"/>
    <property type="project" value="TreeGrafter"/>
</dbReference>
<dbReference type="CTD" id="8234717"/>
<dbReference type="SUPFAM" id="SSF50978">
    <property type="entry name" value="WD40 repeat-like"/>
    <property type="match status" value="1"/>
</dbReference>
<evidence type="ECO:0000256" key="5">
    <source>
        <dbReference type="ARBA" id="ARBA00022917"/>
    </source>
</evidence>
<comment type="function">
    <text evidence="7">Component of the eukaryotic translation initiation factor 3 (eIF-3) complex, which is involved in protein synthesis of a specialized repertoire of mRNAs and, together with other initiation factors, stimulates binding of mRNA and methionyl-tRNAi to the 40S ribosome. The eIF-3 complex specifically targets and initiates translation of a subset of mRNAs involved in cell proliferation.</text>
</comment>
<sequence length="320" mass="36024">MLHGHERAITQIKYNREGDLLFSSAKDKEPNVWYSLNGERLGTFIGHEGAVWSIDVNWDTTKFMSGAADNKLLLWDVKTGKSIGKISTNSAVRCCQFSYSGNLACYSTTTQGGHLCELFVIDVRTSDIFEGNSILRMTFDEAKITSLLWGSVDETIITGHDNGELQQWDMKNGKKIVSTKDHFGMINDMQMNKDSTFFITASKDYTAKLFDSDTLFCLKTYKTERPVNSAAISPLLDHVVLGGGQDAMEVTTTSTRIGKFDSRFFHMVFEEEFGRVKGHFGPINSVAFHPDGRSYSSGGEDGYIRVHYFDNSYFDFSFDY</sequence>
<dbReference type="SMART" id="SM00320">
    <property type="entry name" value="WD40"/>
    <property type="match status" value="6"/>
</dbReference>
<dbReference type="EnsemblMetazoa" id="PHUM561140-RA">
    <property type="protein sequence ID" value="PHUM561140-PA"/>
    <property type="gene ID" value="PHUM561140"/>
</dbReference>
<dbReference type="VEuPathDB" id="VectorBase:PHUM561140"/>
<dbReference type="Proteomes" id="UP000009046">
    <property type="component" value="Unassembled WGS sequence"/>
</dbReference>
<dbReference type="GeneID" id="8234717"/>
<evidence type="ECO:0000256" key="8">
    <source>
        <dbReference type="PROSITE-ProRule" id="PRU00221"/>
    </source>
</evidence>
<dbReference type="RefSeq" id="XP_002431936.1">
    <property type="nucleotide sequence ID" value="XM_002431891.1"/>
</dbReference>
<dbReference type="STRING" id="121224.E0W0P2"/>
<comment type="similarity">
    <text evidence="6">Belongs to the WD repeat STRAP family.</text>
</comment>
<evidence type="ECO:0000256" key="2">
    <source>
        <dbReference type="ARBA" id="ARBA00022540"/>
    </source>
</evidence>
<dbReference type="Gene3D" id="2.130.10.10">
    <property type="entry name" value="YVTN repeat-like/Quinoprotein amine dehydrogenase"/>
    <property type="match status" value="1"/>
</dbReference>
<feature type="repeat" description="WD" evidence="8">
    <location>
        <begin position="44"/>
        <end position="85"/>
    </location>
</feature>
<dbReference type="EMBL" id="AAZO01006813">
    <property type="status" value="NOT_ANNOTATED_CDS"/>
    <property type="molecule type" value="Genomic_DNA"/>
</dbReference>
<protein>
    <recommendedName>
        <fullName evidence="7">Eukaryotic translation initiation factor 3 subunit I</fullName>
        <shortName evidence="7">eIF3i</shortName>
    </recommendedName>
</protein>
<comment type="subcellular location">
    <subcellularLocation>
        <location evidence="7">Cytoplasm</location>
    </subcellularLocation>
</comment>
<comment type="subunit">
    <text evidence="7">Component of the eukaryotic translation initiation factor 3 (eIF-3) complex.</text>
</comment>
<dbReference type="PANTHER" id="PTHR19877">
    <property type="entry name" value="EUKARYOTIC TRANSLATION INITIATION FACTOR 3 SUBUNIT I"/>
    <property type="match status" value="1"/>
</dbReference>
<gene>
    <name evidence="10" type="primary">8234717</name>
    <name evidence="9" type="ORF">Phum_PHUM561140</name>
</gene>
<dbReference type="eggNOG" id="KOG0643">
    <property type="taxonomic scope" value="Eukaryota"/>
</dbReference>
<dbReference type="GO" id="GO:0001732">
    <property type="term" value="P:formation of cytoplasmic translation initiation complex"/>
    <property type="evidence" value="ECO:0007669"/>
    <property type="project" value="UniProtKB-UniRule"/>
</dbReference>
<dbReference type="HAMAP" id="MF_03008">
    <property type="entry name" value="eIF3i"/>
    <property type="match status" value="1"/>
</dbReference>
<dbReference type="PROSITE" id="PS50294">
    <property type="entry name" value="WD_REPEATS_REGION"/>
    <property type="match status" value="3"/>
</dbReference>
<dbReference type="AlphaFoldDB" id="E0W0P2"/>
<name>E0W0P2_PEDHC</name>
<dbReference type="InParanoid" id="E0W0P2"/>
<dbReference type="PANTHER" id="PTHR19877:SF1">
    <property type="entry name" value="EUKARYOTIC TRANSLATION INITIATION FACTOR 3 SUBUNIT I"/>
    <property type="match status" value="1"/>
</dbReference>
<dbReference type="PROSITE" id="PS50082">
    <property type="entry name" value="WD_REPEATS_2"/>
    <property type="match status" value="4"/>
</dbReference>
<evidence type="ECO:0000256" key="7">
    <source>
        <dbReference type="HAMAP-Rule" id="MF_03008"/>
    </source>
</evidence>
<dbReference type="GO" id="GO:0033290">
    <property type="term" value="C:eukaryotic 48S preinitiation complex"/>
    <property type="evidence" value="ECO:0007669"/>
    <property type="project" value="UniProtKB-UniRule"/>
</dbReference>